<evidence type="ECO:0008006" key="7">
    <source>
        <dbReference type="Google" id="ProtNLM"/>
    </source>
</evidence>
<feature type="region of interest" description="Disordered" evidence="3">
    <location>
        <begin position="403"/>
        <end position="471"/>
    </location>
</feature>
<evidence type="ECO:0000256" key="1">
    <source>
        <dbReference type="ARBA" id="ARBA00004613"/>
    </source>
</evidence>
<comment type="subcellular location">
    <subcellularLocation>
        <location evidence="1">Secreted</location>
    </subcellularLocation>
</comment>
<dbReference type="PATRIC" id="fig|1097667.3.peg.4372"/>
<dbReference type="InterPro" id="IPR013783">
    <property type="entry name" value="Ig-like_fold"/>
</dbReference>
<comment type="caution">
    <text evidence="5">The sequence shown here is derived from an EMBL/GenBank/DDBJ whole genome shotgun (WGS) entry which is preliminary data.</text>
</comment>
<dbReference type="GO" id="GO:0005975">
    <property type="term" value="P:carbohydrate metabolic process"/>
    <property type="evidence" value="ECO:0007669"/>
    <property type="project" value="UniProtKB-ARBA"/>
</dbReference>
<feature type="region of interest" description="Disordered" evidence="3">
    <location>
        <begin position="48"/>
        <end position="83"/>
    </location>
</feature>
<sequence length="537" mass="54933">MAVVIAAISASAALPTVAAADPPPLERVLVRTEGKTKTLFEGPILTRGHDIQAASDTTPRLCDSTNNGANPEPGPTPTASTVDGMTLTGRDFDGQWYDGFGDYFAKRFGPDAEDPATNAYWGVLVNGVYTSVGGCQYQMAPDDLVLWIYDAFNGRVPLRLDGPTGIGEPTAAGEHGPSVAPVQSTFTVDLNAPLAVHVRGFTDTWAPGQWSPMPDVGVSPVSTDPVTGDQTVLTGDPATVTSDASGDATISWSTPGWKRIKADGGTTTIRSNRLDVCVRDAAGNDCGPLPADVAVRGVALPTTGAAPDFGTVPQGTLSAARTVTVTNPDVAPIAVRRVRVTGVDGDDFLVSSEDCTDHAVPAGGSCAVNVRLAPSAVGARSAALQVSFDGDVPARTVALAGVGGALPKGDPGAPGPQGDHGAKGDPGTPGTPGGPGTPGTTGPKGDKGDPGRDARVTCKTSRTRRAARTRTTTRCTVAVKGVRATTRARLTRGGRTYASGTLRRLTAVTATRRIAKGAYTLRIGAGRTATNLRVAVR</sequence>
<dbReference type="PANTHER" id="PTHR15427">
    <property type="entry name" value="EMILIN ELASTIN MICROFIBRIL INTERFACE-LOCATED PROTEIN ELASTIN MICROFIBRIL INTERFACER"/>
    <property type="match status" value="1"/>
</dbReference>
<dbReference type="EMBL" id="AGUD01000330">
    <property type="protein sequence ID" value="EHN08768.1"/>
    <property type="molecule type" value="Genomic_DNA"/>
</dbReference>
<accession>H0EC26</accession>
<reference evidence="5 6" key="1">
    <citation type="journal article" date="2013" name="Biodegradation">
        <title>Quantitative proteomic analysis of ibuprofen-degrading Patulibacter sp. strain I11.</title>
        <authorList>
            <person name="Almeida B."/>
            <person name="Kjeldal H."/>
            <person name="Lolas I."/>
            <person name="Knudsen A.D."/>
            <person name="Carvalho G."/>
            <person name="Nielsen K.L."/>
            <person name="Barreto Crespo M.T."/>
            <person name="Stensballe A."/>
            <person name="Nielsen J.L."/>
        </authorList>
    </citation>
    <scope>NUCLEOTIDE SEQUENCE [LARGE SCALE GENOMIC DNA]</scope>
    <source>
        <strain evidence="5 6">I11</strain>
    </source>
</reference>
<feature type="compositionally biased region" description="Gly residues" evidence="3">
    <location>
        <begin position="430"/>
        <end position="439"/>
    </location>
</feature>
<evidence type="ECO:0000256" key="4">
    <source>
        <dbReference type="SAM" id="SignalP"/>
    </source>
</evidence>
<dbReference type="Proteomes" id="UP000005143">
    <property type="component" value="Unassembled WGS sequence"/>
</dbReference>
<feature type="compositionally biased region" description="Polar residues" evidence="3">
    <location>
        <begin position="54"/>
        <end position="69"/>
    </location>
</feature>
<evidence type="ECO:0000256" key="3">
    <source>
        <dbReference type="SAM" id="MobiDB-lite"/>
    </source>
</evidence>
<feature type="compositionally biased region" description="Basic and acidic residues" evidence="3">
    <location>
        <begin position="444"/>
        <end position="456"/>
    </location>
</feature>
<dbReference type="PANTHER" id="PTHR15427:SF33">
    <property type="entry name" value="COLLAGEN IV NC1 DOMAIN-CONTAINING PROTEIN"/>
    <property type="match status" value="1"/>
</dbReference>
<organism evidence="5 6">
    <name type="scientific">Patulibacter medicamentivorans</name>
    <dbReference type="NCBI Taxonomy" id="1097667"/>
    <lineage>
        <taxon>Bacteria</taxon>
        <taxon>Bacillati</taxon>
        <taxon>Actinomycetota</taxon>
        <taxon>Thermoleophilia</taxon>
        <taxon>Solirubrobacterales</taxon>
        <taxon>Patulibacteraceae</taxon>
        <taxon>Patulibacter</taxon>
    </lineage>
</organism>
<feature type="signal peptide" evidence="4">
    <location>
        <begin position="1"/>
        <end position="20"/>
    </location>
</feature>
<dbReference type="Gene3D" id="2.60.40.10">
    <property type="entry name" value="Immunoglobulins"/>
    <property type="match status" value="1"/>
</dbReference>
<evidence type="ECO:0000256" key="2">
    <source>
        <dbReference type="ARBA" id="ARBA00022525"/>
    </source>
</evidence>
<gene>
    <name evidence="5" type="ORF">PAI11_44110</name>
</gene>
<dbReference type="AlphaFoldDB" id="H0EC26"/>
<evidence type="ECO:0000313" key="5">
    <source>
        <dbReference type="EMBL" id="EHN08768.1"/>
    </source>
</evidence>
<keyword evidence="4" id="KW-0732">Signal</keyword>
<dbReference type="InterPro" id="IPR050392">
    <property type="entry name" value="Collagen/C1q_domain"/>
</dbReference>
<name>H0EC26_9ACTN</name>
<keyword evidence="2" id="KW-0964">Secreted</keyword>
<evidence type="ECO:0000313" key="6">
    <source>
        <dbReference type="Proteomes" id="UP000005143"/>
    </source>
</evidence>
<feature type="chain" id="PRO_5003531919" description="DUF4430 domain-containing protein" evidence="4">
    <location>
        <begin position="21"/>
        <end position="537"/>
    </location>
</feature>
<protein>
    <recommendedName>
        <fullName evidence="7">DUF4430 domain-containing protein</fullName>
    </recommendedName>
</protein>
<dbReference type="NCBIfam" id="NF012200">
    <property type="entry name" value="choice_anch_D"/>
    <property type="match status" value="1"/>
</dbReference>
<keyword evidence="6" id="KW-1185">Reference proteome</keyword>
<proteinExistence type="predicted"/>